<dbReference type="InterPro" id="IPR003386">
    <property type="entry name" value="LACT/PDAT_acylTrfase"/>
</dbReference>
<reference evidence="2" key="1">
    <citation type="submission" date="2021-05" db="EMBL/GenBank/DDBJ databases">
        <authorList>
            <person name="Alioto T."/>
            <person name="Alioto T."/>
            <person name="Gomez Garrido J."/>
        </authorList>
    </citation>
    <scope>NUCLEOTIDE SEQUENCE</scope>
</reference>
<dbReference type="EMBL" id="HBUE01231463">
    <property type="protein sequence ID" value="CAG6545143.1"/>
    <property type="molecule type" value="Transcribed_RNA"/>
</dbReference>
<dbReference type="SUPFAM" id="SSF53474">
    <property type="entry name" value="alpha/beta-Hydrolases"/>
    <property type="match status" value="1"/>
</dbReference>
<dbReference type="EMBL" id="HBUE01338262">
    <property type="protein sequence ID" value="CAG6597281.1"/>
    <property type="molecule type" value="Transcribed_RNA"/>
</dbReference>
<feature type="chain" id="PRO_5036261311" evidence="1">
    <location>
        <begin position="20"/>
        <end position="429"/>
    </location>
</feature>
<feature type="signal peptide" evidence="1">
    <location>
        <begin position="1"/>
        <end position="19"/>
    </location>
</feature>
<dbReference type="AlphaFoldDB" id="A0A8D8KV84"/>
<dbReference type="Pfam" id="PF02450">
    <property type="entry name" value="LCAT"/>
    <property type="match status" value="1"/>
</dbReference>
<accession>A0A8D8KV84</accession>
<dbReference type="EMBL" id="HBUE01338263">
    <property type="protein sequence ID" value="CAG6597282.1"/>
    <property type="molecule type" value="Transcribed_RNA"/>
</dbReference>
<dbReference type="GO" id="GO:0006629">
    <property type="term" value="P:lipid metabolic process"/>
    <property type="evidence" value="ECO:0007669"/>
    <property type="project" value="InterPro"/>
</dbReference>
<evidence type="ECO:0000256" key="1">
    <source>
        <dbReference type="SAM" id="SignalP"/>
    </source>
</evidence>
<organism evidence="2">
    <name type="scientific">Culex pipiens</name>
    <name type="common">House mosquito</name>
    <dbReference type="NCBI Taxonomy" id="7175"/>
    <lineage>
        <taxon>Eukaryota</taxon>
        <taxon>Metazoa</taxon>
        <taxon>Ecdysozoa</taxon>
        <taxon>Arthropoda</taxon>
        <taxon>Hexapoda</taxon>
        <taxon>Insecta</taxon>
        <taxon>Pterygota</taxon>
        <taxon>Neoptera</taxon>
        <taxon>Endopterygota</taxon>
        <taxon>Diptera</taxon>
        <taxon>Nematocera</taxon>
        <taxon>Culicoidea</taxon>
        <taxon>Culicidae</taxon>
        <taxon>Culicinae</taxon>
        <taxon>Culicini</taxon>
        <taxon>Culex</taxon>
        <taxon>Culex</taxon>
    </lineage>
</organism>
<dbReference type="InterPro" id="IPR029058">
    <property type="entry name" value="AB_hydrolase_fold"/>
</dbReference>
<sequence length="429" mass="47797">MKLLLVLFLCQLSAPISKASLYGFGKVSYIDGIESKLRHHEPPDSAKQLSPVILVPGDGGSQIEAKLDVQNAAHSYCVKKTDVFFNIWLNREYLVPFAIDCLVSHLRLVYNNDTRETVNSDGVTTRVPGWGNTSSVEWIDPTQGADGAYFVNLANALVRNGYKRGVSLFGAPYDFRKGPYEDAEFRSQLKELVEQVFASNNKTAATLIVHGAGGPKLLHFLQEQSQEWKDKHVKRMVSLNGAWGGTVQSIETYTVGDDFGLPYIEPSSIGNMEKTYPSLARMMPSPLFWKPHSVLAKTRNRVYTLENVRQFFNDLDFSEGWEMYQDAMPYVLNFSAPGVEVHCIYGSNVETVESLNFNNTDDITGTPIYETGDGDGTVNKRSLEACKHWAGEQKKPVVVKSYAGNDHMGILANLTVLDDIVLLLLHDLD</sequence>
<name>A0A8D8KV84_CULPI</name>
<proteinExistence type="predicted"/>
<evidence type="ECO:0000313" key="2">
    <source>
        <dbReference type="EMBL" id="CAG6597281.1"/>
    </source>
</evidence>
<protein>
    <submittedName>
        <fullName evidence="2">Group XV phospholipase A2</fullName>
    </submittedName>
</protein>
<dbReference type="PANTHER" id="PTHR11440">
    <property type="entry name" value="LECITHIN-CHOLESTEROL ACYLTRANSFERASE-RELATED"/>
    <property type="match status" value="1"/>
</dbReference>
<dbReference type="EMBL" id="HBUE01231462">
    <property type="protein sequence ID" value="CAG6545142.1"/>
    <property type="molecule type" value="Transcribed_RNA"/>
</dbReference>
<dbReference type="GO" id="GO:0008374">
    <property type="term" value="F:O-acyltransferase activity"/>
    <property type="evidence" value="ECO:0007669"/>
    <property type="project" value="InterPro"/>
</dbReference>
<keyword evidence="1" id="KW-0732">Signal</keyword>
<dbReference type="Gene3D" id="3.40.50.1820">
    <property type="entry name" value="alpha/beta hydrolase"/>
    <property type="match status" value="1"/>
</dbReference>